<feature type="region of interest" description="Disordered" evidence="1">
    <location>
        <begin position="265"/>
        <end position="402"/>
    </location>
</feature>
<feature type="compositionally biased region" description="Pro residues" evidence="1">
    <location>
        <begin position="270"/>
        <end position="279"/>
    </location>
</feature>
<gene>
    <name evidence="2" type="primary">GIP</name>
    <name evidence="2" type="ORF">SNEC2469_LOCUS23826</name>
</gene>
<feature type="compositionally biased region" description="Polar residues" evidence="1">
    <location>
        <begin position="332"/>
        <end position="352"/>
    </location>
</feature>
<feature type="compositionally biased region" description="Basic and acidic residues" evidence="1">
    <location>
        <begin position="358"/>
        <end position="370"/>
    </location>
</feature>
<evidence type="ECO:0000313" key="2">
    <source>
        <dbReference type="EMBL" id="CAE7805850.1"/>
    </source>
</evidence>
<accession>A0A812Z154</accession>
<feature type="region of interest" description="Disordered" evidence="1">
    <location>
        <begin position="481"/>
        <end position="500"/>
    </location>
</feature>
<dbReference type="AlphaFoldDB" id="A0A812Z154"/>
<feature type="region of interest" description="Disordered" evidence="1">
    <location>
        <begin position="109"/>
        <end position="132"/>
    </location>
</feature>
<keyword evidence="3" id="KW-1185">Reference proteome</keyword>
<feature type="non-terminal residue" evidence="2">
    <location>
        <position position="1"/>
    </location>
</feature>
<comment type="caution">
    <text evidence="2">The sequence shown here is derived from an EMBL/GenBank/DDBJ whole genome shotgun (WGS) entry which is preliminary data.</text>
</comment>
<evidence type="ECO:0000256" key="1">
    <source>
        <dbReference type="SAM" id="MobiDB-lite"/>
    </source>
</evidence>
<protein>
    <submittedName>
        <fullName evidence="2">GIP protein</fullName>
    </submittedName>
</protein>
<proteinExistence type="predicted"/>
<organism evidence="2 3">
    <name type="scientific">Symbiodinium necroappetens</name>
    <dbReference type="NCBI Taxonomy" id="1628268"/>
    <lineage>
        <taxon>Eukaryota</taxon>
        <taxon>Sar</taxon>
        <taxon>Alveolata</taxon>
        <taxon>Dinophyceae</taxon>
        <taxon>Suessiales</taxon>
        <taxon>Symbiodiniaceae</taxon>
        <taxon>Symbiodinium</taxon>
    </lineage>
</organism>
<dbReference type="Proteomes" id="UP000601435">
    <property type="component" value="Unassembled WGS sequence"/>
</dbReference>
<evidence type="ECO:0000313" key="3">
    <source>
        <dbReference type="Proteomes" id="UP000601435"/>
    </source>
</evidence>
<sequence>MIQIRNRVFMLRASVVQGEVPLLMSRSALSKLGMVYDLEDHSAQFKHLGINKFSLMTTDSGHPAIPVTPKRVPGMKWPSPQQWANSEVIIVPMAESQYTAYMTSARGTSEGEVSAALEPPPPMPSRDEPKAPGHNLFYPKKINACVRNILCAEPLNDRLFATWWGGTPISKDFWIECEDSLVRVHVVPRKGLFDPSRWETPQFEVKDKLLGMIGMVRCTAAVSCSTLSSLSVVRDLWHEQSNASLPVLWVGRTVFSRVAARPPLYGIPPRVGPPRPPDGNSPAGEHLENEQDAAAVRGDEDEPNDPLLLVSRGTPPGHQRSSESFRGDLQCPQGSSINDSGTAEGSGDSTSDPYPCSGDKRAAADDDQGCRDAQQGGCGGDLREAPQQALPRGSGSVPGMGHAGGAGTLANYAKAKLAPNEESVHQGYNPEINSKVPLPSEDGGDSAWESHWSELTETAIQMNTRAAAKAASVSAMRAAALKKRSSGSGSQTENPAVMNQEIPKEVSEEIEALMTRLATLKADDQDAADDVKLSDGTKVIAFPSQSTPPVEYRSCLGSGPEDREQQLRPKKSIRKAIWKGAQRASQACVFEIGGTEVTYQMIEAGAHVIEPISWDEFFGNDIQLDAQSTIKITEISVLYDSAIFLRTMPIGKIARHLRYAGADPGVLKDILLKLSVVALRLLQDKHTGNKVLLSVMVFGIKKYCSASLMRSVVMVIHLHKLFSVKTLVLLKSYVQAMMRSRVKRGGYAVGELVSFYRIEKEGTGGFLSGVVVILLLKNICVLHHR</sequence>
<name>A0A812Z154_9DINO</name>
<feature type="region of interest" description="Disordered" evidence="1">
    <location>
        <begin position="424"/>
        <end position="448"/>
    </location>
</feature>
<dbReference type="EMBL" id="CAJNJA010044968">
    <property type="protein sequence ID" value="CAE7805850.1"/>
    <property type="molecule type" value="Genomic_DNA"/>
</dbReference>
<reference evidence="2" key="1">
    <citation type="submission" date="2021-02" db="EMBL/GenBank/DDBJ databases">
        <authorList>
            <person name="Dougan E. K."/>
            <person name="Rhodes N."/>
            <person name="Thang M."/>
            <person name="Chan C."/>
        </authorList>
    </citation>
    <scope>NUCLEOTIDE SEQUENCE</scope>
</reference>